<gene>
    <name evidence="3" type="ORF">GQ602_003813</name>
</gene>
<keyword evidence="1" id="KW-0175">Coiled coil</keyword>
<feature type="compositionally biased region" description="Low complexity" evidence="2">
    <location>
        <begin position="360"/>
        <end position="371"/>
    </location>
</feature>
<feature type="region of interest" description="Disordered" evidence="2">
    <location>
        <begin position="359"/>
        <end position="386"/>
    </location>
</feature>
<keyword evidence="4" id="KW-1185">Reference proteome</keyword>
<dbReference type="Proteomes" id="UP000562929">
    <property type="component" value="Unassembled WGS sequence"/>
</dbReference>
<feature type="region of interest" description="Disordered" evidence="2">
    <location>
        <begin position="1"/>
        <end position="48"/>
    </location>
</feature>
<proteinExistence type="predicted"/>
<accession>A0A8H4VCY6</accession>
<evidence type="ECO:0000256" key="2">
    <source>
        <dbReference type="SAM" id="MobiDB-lite"/>
    </source>
</evidence>
<sequence length="675" mass="72355">MCMRELLGQDNETSKRETILTQKASSTQKASTTGRSQGQESNHRYPETKGSVGYEVCGDFVLCYIRSKCHERASEALESIRERVKRLSSELTLAEVEAQVKEAICSPAKQAKQGTAAQASDCASPDGCPISSPVESARPALPNLIEACDEAISSEFSWFAAEPTSKEVFDWLNAQDNAEDNLCSAPGVLDVVVLDLTAERGNDTAAAECRTRVSQLLEPVRSKPSGSRGSSTAEVISDVTHALCSELLTQGMQGQTPSTSGAAGRSRPCEASVSNSLSHRLEARPLEAVFEWLESRGTAEADLCPEFVFPFPDSGDDQETTERCRRRVSGALQSVRTRVSQSDGQANVGLEVAQSVCLPSTSSSEQSQDQSTRPKQRKTAQPLNASHALQACQASISASLENRTQQSLLEWLEDPGRPELDLCSQLPVLDIDALDLDEGDASGAEPSLGRTPGWDFLIHALEDSFGINEEELEQAVDNPPPLQGPLPRVHQQLEDISPSINGILADMFNRGIALALCASTRSGKIPSSRRTVRAALDKKLDVRAKVLLCHRLMNALIEGLSLNASVPMELTNRTATTALASSTVIPEFSKELQKLEDLQRNRHEIGILLGPLGGLFAGTGAVLAASSPAVTSLLSSLASKLNLPFGARAGTGAVGWSSRATLSTINQFMARFVSQ</sequence>
<organism evidence="3 4">
    <name type="scientific">Ophiocordyceps camponoti-floridani</name>
    <dbReference type="NCBI Taxonomy" id="2030778"/>
    <lineage>
        <taxon>Eukaryota</taxon>
        <taxon>Fungi</taxon>
        <taxon>Dikarya</taxon>
        <taxon>Ascomycota</taxon>
        <taxon>Pezizomycotina</taxon>
        <taxon>Sordariomycetes</taxon>
        <taxon>Hypocreomycetidae</taxon>
        <taxon>Hypocreales</taxon>
        <taxon>Ophiocordycipitaceae</taxon>
        <taxon>Ophiocordyceps</taxon>
    </lineage>
</organism>
<comment type="caution">
    <text evidence="3">The sequence shown here is derived from an EMBL/GenBank/DDBJ whole genome shotgun (WGS) entry which is preliminary data.</text>
</comment>
<name>A0A8H4VCY6_9HYPO</name>
<reference evidence="3 4" key="1">
    <citation type="journal article" date="2020" name="G3 (Bethesda)">
        <title>Genetic Underpinnings of Host Manipulation by Ophiocordyceps as Revealed by Comparative Transcriptomics.</title>
        <authorList>
            <person name="Will I."/>
            <person name="Das B."/>
            <person name="Trinh T."/>
            <person name="Brachmann A."/>
            <person name="Ohm R.A."/>
            <person name="de Bekker C."/>
        </authorList>
    </citation>
    <scope>NUCLEOTIDE SEQUENCE [LARGE SCALE GENOMIC DNA]</scope>
    <source>
        <strain evidence="3 4">EC05</strain>
    </source>
</reference>
<feature type="region of interest" description="Disordered" evidence="2">
    <location>
        <begin position="252"/>
        <end position="277"/>
    </location>
</feature>
<keyword evidence="3" id="KW-0378">Hydrolase</keyword>
<keyword evidence="3" id="KW-0482">Metalloprotease</keyword>
<dbReference type="GO" id="GO:0006508">
    <property type="term" value="P:proteolysis"/>
    <property type="evidence" value="ECO:0007669"/>
    <property type="project" value="UniProtKB-KW"/>
</dbReference>
<feature type="coiled-coil region" evidence="1">
    <location>
        <begin position="70"/>
        <end position="97"/>
    </location>
</feature>
<dbReference type="GO" id="GO:0008237">
    <property type="term" value="F:metallopeptidase activity"/>
    <property type="evidence" value="ECO:0007669"/>
    <property type="project" value="UniProtKB-KW"/>
</dbReference>
<dbReference type="AlphaFoldDB" id="A0A8H4VCY6"/>
<protein>
    <submittedName>
        <fullName evidence="3">Deuterolysin metalloprotease</fullName>
    </submittedName>
</protein>
<evidence type="ECO:0000313" key="4">
    <source>
        <dbReference type="Proteomes" id="UP000562929"/>
    </source>
</evidence>
<dbReference type="EMBL" id="JAACLJ010000004">
    <property type="protein sequence ID" value="KAF4587120.1"/>
    <property type="molecule type" value="Genomic_DNA"/>
</dbReference>
<evidence type="ECO:0000313" key="3">
    <source>
        <dbReference type="EMBL" id="KAF4587120.1"/>
    </source>
</evidence>
<feature type="compositionally biased region" description="Polar residues" evidence="2">
    <location>
        <begin position="19"/>
        <end position="40"/>
    </location>
</feature>
<evidence type="ECO:0000256" key="1">
    <source>
        <dbReference type="SAM" id="Coils"/>
    </source>
</evidence>
<feature type="compositionally biased region" description="Polar residues" evidence="2">
    <location>
        <begin position="252"/>
        <end position="261"/>
    </location>
</feature>
<keyword evidence="3" id="KW-0645">Protease</keyword>